<accession>A0ABQ3IWP9</accession>
<comment type="caution">
    <text evidence="1">The sequence shown here is derived from an EMBL/GenBank/DDBJ whole genome shotgun (WGS) entry which is preliminary data.</text>
</comment>
<dbReference type="RefSeq" id="WP_229874506.1">
    <property type="nucleotide sequence ID" value="NZ_BNAU01000002.1"/>
</dbReference>
<sequence length="45" mass="5463">MQTRSEVHHDLRLGAQTRLRELVRDHGDEVSVFSAHDPWELYRYR</sequence>
<organism evidence="1 2">
    <name type="scientific">Amycolatopsis deserti</name>
    <dbReference type="NCBI Taxonomy" id="185696"/>
    <lineage>
        <taxon>Bacteria</taxon>
        <taxon>Bacillati</taxon>
        <taxon>Actinomycetota</taxon>
        <taxon>Actinomycetes</taxon>
        <taxon>Pseudonocardiales</taxon>
        <taxon>Pseudonocardiaceae</taxon>
        <taxon>Amycolatopsis</taxon>
    </lineage>
</organism>
<evidence type="ECO:0000313" key="1">
    <source>
        <dbReference type="EMBL" id="GHE92180.1"/>
    </source>
</evidence>
<name>A0ABQ3IWP9_9PSEU</name>
<gene>
    <name evidence="1" type="ORF">GCM10017786_26030</name>
</gene>
<reference evidence="2" key="1">
    <citation type="journal article" date="2019" name="Int. J. Syst. Evol. Microbiol.">
        <title>The Global Catalogue of Microorganisms (GCM) 10K type strain sequencing project: providing services to taxonomists for standard genome sequencing and annotation.</title>
        <authorList>
            <consortium name="The Broad Institute Genomics Platform"/>
            <consortium name="The Broad Institute Genome Sequencing Center for Infectious Disease"/>
            <person name="Wu L."/>
            <person name="Ma J."/>
        </authorList>
    </citation>
    <scope>NUCLEOTIDE SEQUENCE [LARGE SCALE GENOMIC DNA]</scope>
    <source>
        <strain evidence="2">CGMCC 4.7677</strain>
    </source>
</reference>
<dbReference type="Proteomes" id="UP000605897">
    <property type="component" value="Unassembled WGS sequence"/>
</dbReference>
<keyword evidence="2" id="KW-1185">Reference proteome</keyword>
<evidence type="ECO:0000313" key="2">
    <source>
        <dbReference type="Proteomes" id="UP000605897"/>
    </source>
</evidence>
<protein>
    <submittedName>
        <fullName evidence="1">Uncharacterized protein</fullName>
    </submittedName>
</protein>
<proteinExistence type="predicted"/>
<dbReference type="EMBL" id="BNAU01000002">
    <property type="protein sequence ID" value="GHE92180.1"/>
    <property type="molecule type" value="Genomic_DNA"/>
</dbReference>